<proteinExistence type="predicted"/>
<accession>K0IP42</accession>
<name>K0IP42_NITGG</name>
<dbReference type="InParanoid" id="K0IP42"/>
<dbReference type="KEGG" id="nga:Ngar_c35560"/>
<dbReference type="BioCyc" id="CNIT1237085:G1324-3557-MONOMER"/>
<dbReference type="HOGENOM" id="CLU_1529154_0_0_2"/>
<protein>
    <submittedName>
        <fullName evidence="2">Uncharacterized protein</fullName>
    </submittedName>
</protein>
<dbReference type="AlphaFoldDB" id="K0IP42"/>
<sequence length="170" mass="20023">MRPYYTKKKRFPLRPVNITSAVSIFIFAMIYGLIEHMLLASPLGISVLTYPMNIHLAGQLYLYHVIMLIMAILVSFNPFFDRLIFRTSRNIRLQGLLWGTGNILNFVWLEDMFYWVLFGEWPKDVMTPLHISFYGIVWWYPVAFGGALFLYYLTSRIIRKMPVVPEQLDT</sequence>
<keyword evidence="3" id="KW-1185">Reference proteome</keyword>
<feature type="transmembrane region" description="Helical" evidence="1">
    <location>
        <begin position="129"/>
        <end position="153"/>
    </location>
</feature>
<keyword evidence="1" id="KW-0472">Membrane</keyword>
<evidence type="ECO:0000256" key="1">
    <source>
        <dbReference type="SAM" id="Phobius"/>
    </source>
</evidence>
<dbReference type="GeneID" id="13797367"/>
<gene>
    <name evidence="2" type="ordered locus">Ngar_c35560</name>
</gene>
<dbReference type="Proteomes" id="UP000008037">
    <property type="component" value="Chromosome"/>
</dbReference>
<keyword evidence="1" id="KW-0812">Transmembrane</keyword>
<feature type="transmembrane region" description="Helical" evidence="1">
    <location>
        <begin position="91"/>
        <end position="109"/>
    </location>
</feature>
<evidence type="ECO:0000313" key="3">
    <source>
        <dbReference type="Proteomes" id="UP000008037"/>
    </source>
</evidence>
<keyword evidence="1" id="KW-1133">Transmembrane helix</keyword>
<evidence type="ECO:0000313" key="2">
    <source>
        <dbReference type="EMBL" id="AFU60469.1"/>
    </source>
</evidence>
<organism evidence="2 3">
    <name type="scientific">Nitrososphaera gargensis (strain Ga9.2)</name>
    <dbReference type="NCBI Taxonomy" id="1237085"/>
    <lineage>
        <taxon>Archaea</taxon>
        <taxon>Nitrososphaerota</taxon>
        <taxon>Nitrososphaeria</taxon>
        <taxon>Nitrososphaerales</taxon>
        <taxon>Nitrososphaeraceae</taxon>
        <taxon>Nitrososphaera</taxon>
    </lineage>
</organism>
<reference evidence="2 3" key="1">
    <citation type="journal article" date="2012" name="Environ. Microbiol.">
        <title>The genome of the ammonia-oxidizing Candidatus Nitrososphaera gargensis: insights into metabolic versatility and environmental adaptations.</title>
        <authorList>
            <person name="Spang A."/>
            <person name="Poehlein A."/>
            <person name="Offre P."/>
            <person name="Zumbragel S."/>
            <person name="Haider S."/>
            <person name="Rychlik N."/>
            <person name="Nowka B."/>
            <person name="Schmeisser C."/>
            <person name="Lebedeva E.V."/>
            <person name="Rattei T."/>
            <person name="Bohm C."/>
            <person name="Schmid M."/>
            <person name="Galushko A."/>
            <person name="Hatzenpichler R."/>
            <person name="Weinmaier T."/>
            <person name="Daniel R."/>
            <person name="Schleper C."/>
            <person name="Spieck E."/>
            <person name="Streit W."/>
            <person name="Wagner M."/>
        </authorList>
    </citation>
    <scope>NUCLEOTIDE SEQUENCE [LARGE SCALE GENOMIC DNA]</scope>
    <source>
        <strain evidence="3">Ga9.2</strain>
    </source>
</reference>
<dbReference type="RefSeq" id="WP_015021001.1">
    <property type="nucleotide sequence ID" value="NC_018719.1"/>
</dbReference>
<feature type="transmembrane region" description="Helical" evidence="1">
    <location>
        <begin position="60"/>
        <end position="79"/>
    </location>
</feature>
<dbReference type="STRING" id="1237085.Ngar_c35560"/>
<dbReference type="OrthoDB" id="9132at2157"/>
<feature type="transmembrane region" description="Helical" evidence="1">
    <location>
        <begin position="21"/>
        <end position="40"/>
    </location>
</feature>
<dbReference type="EMBL" id="CP002408">
    <property type="protein sequence ID" value="AFU60469.1"/>
    <property type="molecule type" value="Genomic_DNA"/>
</dbReference>